<dbReference type="SUPFAM" id="SSF54909">
    <property type="entry name" value="Dimeric alpha+beta barrel"/>
    <property type="match status" value="1"/>
</dbReference>
<proteinExistence type="predicted"/>
<comment type="caution">
    <text evidence="1">The sequence shown here is derived from an EMBL/GenBank/DDBJ whole genome shotgun (WGS) entry which is preliminary data.</text>
</comment>
<organism evidence="1 2">
    <name type="scientific">Parabacteroides segnis</name>
    <dbReference type="NCBI Taxonomy" id="2763058"/>
    <lineage>
        <taxon>Bacteria</taxon>
        <taxon>Pseudomonadati</taxon>
        <taxon>Bacteroidota</taxon>
        <taxon>Bacteroidia</taxon>
        <taxon>Bacteroidales</taxon>
        <taxon>Tannerellaceae</taxon>
        <taxon>Parabacteroides</taxon>
    </lineage>
</organism>
<reference evidence="1 2" key="1">
    <citation type="submission" date="2020-08" db="EMBL/GenBank/DDBJ databases">
        <title>Genome public.</title>
        <authorList>
            <person name="Liu C."/>
            <person name="Sun Q."/>
        </authorList>
    </citation>
    <scope>NUCLEOTIDE SEQUENCE [LARGE SCALE GENOMIC DNA]</scope>
    <source>
        <strain evidence="1 2">BX2</strain>
    </source>
</reference>
<evidence type="ECO:0008006" key="3">
    <source>
        <dbReference type="Google" id="ProtNLM"/>
    </source>
</evidence>
<gene>
    <name evidence="1" type="ORF">H8S77_04880</name>
</gene>
<protein>
    <recommendedName>
        <fullName evidence="3">ABM domain-containing protein</fullName>
    </recommendedName>
</protein>
<keyword evidence="2" id="KW-1185">Reference proteome</keyword>
<name>A0ABR7DYJ0_9BACT</name>
<dbReference type="RefSeq" id="WP_186958494.1">
    <property type="nucleotide sequence ID" value="NZ_JACOOI010000003.1"/>
</dbReference>
<dbReference type="EMBL" id="JACOOI010000003">
    <property type="protein sequence ID" value="MBC5642216.1"/>
    <property type="molecule type" value="Genomic_DNA"/>
</dbReference>
<evidence type="ECO:0000313" key="1">
    <source>
        <dbReference type="EMBL" id="MBC5642216.1"/>
    </source>
</evidence>
<evidence type="ECO:0000313" key="2">
    <source>
        <dbReference type="Proteomes" id="UP000644010"/>
    </source>
</evidence>
<dbReference type="Proteomes" id="UP000644010">
    <property type="component" value="Unassembled WGS sequence"/>
</dbReference>
<accession>A0ABR7DYJ0</accession>
<dbReference type="InterPro" id="IPR011008">
    <property type="entry name" value="Dimeric_a/b-barrel"/>
</dbReference>
<dbReference type="Gene3D" id="3.30.70.100">
    <property type="match status" value="1"/>
</dbReference>
<sequence>MKNILLVATVLILFISLAILFHMDKNVTPTELTVPSKKTSVKDTTELIAYRIPVKKEYSDTFYNAAENMYKDTDSLYSFVRLYIDDEKSDTNNIFVFEEYINKEAFELQMKSERYKAFKDTIADMLYMSLDSCIKRGYE</sequence>